<evidence type="ECO:0000313" key="2">
    <source>
        <dbReference type="EMBL" id="CCF73673.1"/>
    </source>
</evidence>
<gene>
    <name evidence="2" type="ORF">BMR1_02g02590</name>
</gene>
<reference evidence="2 3" key="2">
    <citation type="journal article" date="2013" name="PLoS ONE">
        <title>Whole genome mapping and re-organization of the nuclear and mitochondrial genomes of Babesia microti isolates.</title>
        <authorList>
            <person name="Cornillot E."/>
            <person name="Dassouli A."/>
            <person name="Garg A."/>
            <person name="Pachikara N."/>
            <person name="Randazzo S."/>
            <person name="Depoix D."/>
            <person name="Carcy B."/>
            <person name="Delbecq S."/>
            <person name="Frutos R."/>
            <person name="Silva J.C."/>
            <person name="Sutton R."/>
            <person name="Krause P.J."/>
            <person name="Mamoun C.B."/>
        </authorList>
    </citation>
    <scope>NUCLEOTIDE SEQUENCE [LARGE SCALE GENOMIC DNA]</scope>
    <source>
        <strain evidence="2 3">RI</strain>
    </source>
</reference>
<dbReference type="RefSeq" id="XP_012648282.1">
    <property type="nucleotide sequence ID" value="XM_012792828.1"/>
</dbReference>
<dbReference type="KEGG" id="bmic:BMR1_02g02590"/>
<accession>I7I8U0</accession>
<dbReference type="AlphaFoldDB" id="I7I8U0"/>
<feature type="compositionally biased region" description="Basic and acidic residues" evidence="1">
    <location>
        <begin position="318"/>
        <end position="327"/>
    </location>
</feature>
<keyword evidence="3" id="KW-1185">Reference proteome</keyword>
<reference evidence="2 3" key="3">
    <citation type="journal article" date="2016" name="Sci. Rep.">
        <title>Genome-wide diversity and gene expression profiling of Babesia microti isolates identify polymorphic genes that mediate host-pathogen interactions.</title>
        <authorList>
            <person name="Silva J.C."/>
            <person name="Cornillot E."/>
            <person name="McCracken C."/>
            <person name="Usmani-Brown S."/>
            <person name="Dwivedi A."/>
            <person name="Ifeonu O.O."/>
            <person name="Crabtree J."/>
            <person name="Gotia H.T."/>
            <person name="Virji A.Z."/>
            <person name="Reynes C."/>
            <person name="Colinge J."/>
            <person name="Kumar V."/>
            <person name="Lawres L."/>
            <person name="Pazzi J.E."/>
            <person name="Pablo J.V."/>
            <person name="Hung C."/>
            <person name="Brancato J."/>
            <person name="Kumari P."/>
            <person name="Orvis J."/>
            <person name="Tretina K."/>
            <person name="Chibucos M."/>
            <person name="Ott S."/>
            <person name="Sadzewicz L."/>
            <person name="Sengamalay N."/>
            <person name="Shetty A.C."/>
            <person name="Su Q."/>
            <person name="Tallon L."/>
            <person name="Fraser C.M."/>
            <person name="Frutos R."/>
            <person name="Molina D.M."/>
            <person name="Krause P.J."/>
            <person name="Ben Mamoun C."/>
        </authorList>
    </citation>
    <scope>NUCLEOTIDE SEQUENCE [LARGE SCALE GENOMIC DNA]</scope>
    <source>
        <strain evidence="2 3">RI</strain>
    </source>
</reference>
<dbReference type="VEuPathDB" id="PiroplasmaDB:BMR1_02g02590"/>
<sequence length="386" mass="44293">MYKKNGIRVSVLSPPLTRARSQSLYSYANKKQCSIYKFNCLYKKHLFQRRKTWRDGLCVVEKTLGFLVVKLYEMDAYGQYCDAYIDKIKIPIQSLNKITGKMFEMREHLVELSSIHVNTNKSINQQLPVLPIKRRISLRNTSKNPLKNKPTIITEKIGIDEYIKLASNVTVNTQHVNSQIDIDSTSKHTINNSFRRDPIDTVHQDGIIYESEIICYDCVLRSNTSYDTANKCIRGISPYRCNKLNEHSSPVSNGIKSKSITSDLRKRITTITTDDPGNNNLFGLANIVKPMDKESKKSIYELYTGRTSFKSSDNSSKSSKDSSNENNFREMSEDLMEQISILITKMNNARCEFTQAYRNNLLYQARATTNAAILKLKECIRVIQVE</sequence>
<dbReference type="EMBL" id="FO082872">
    <property type="protein sequence ID" value="CCF73673.1"/>
    <property type="molecule type" value="Genomic_DNA"/>
</dbReference>
<evidence type="ECO:0008006" key="4">
    <source>
        <dbReference type="Google" id="ProtNLM"/>
    </source>
</evidence>
<feature type="compositionally biased region" description="Low complexity" evidence="1">
    <location>
        <begin position="308"/>
        <end position="317"/>
    </location>
</feature>
<protein>
    <recommendedName>
        <fullName evidence="4">DUF2439 domain-containing protein</fullName>
    </recommendedName>
</protein>
<evidence type="ECO:0000313" key="3">
    <source>
        <dbReference type="Proteomes" id="UP000002899"/>
    </source>
</evidence>
<feature type="region of interest" description="Disordered" evidence="1">
    <location>
        <begin position="308"/>
        <end position="327"/>
    </location>
</feature>
<proteinExistence type="predicted"/>
<evidence type="ECO:0000256" key="1">
    <source>
        <dbReference type="SAM" id="MobiDB-lite"/>
    </source>
</evidence>
<dbReference type="Proteomes" id="UP000002899">
    <property type="component" value="Chromosome II"/>
</dbReference>
<organism evidence="2 3">
    <name type="scientific">Babesia microti (strain RI)</name>
    <dbReference type="NCBI Taxonomy" id="1133968"/>
    <lineage>
        <taxon>Eukaryota</taxon>
        <taxon>Sar</taxon>
        <taxon>Alveolata</taxon>
        <taxon>Apicomplexa</taxon>
        <taxon>Aconoidasida</taxon>
        <taxon>Piroplasmida</taxon>
        <taxon>Babesiidae</taxon>
        <taxon>Babesia</taxon>
    </lineage>
</organism>
<dbReference type="GeneID" id="24424301"/>
<name>I7I8U0_BABMR</name>
<reference evidence="2 3" key="1">
    <citation type="journal article" date="2012" name="Nucleic Acids Res.">
        <title>Sequencing of the smallest Apicomplexan genome from the human pathogen Babesia microti.</title>
        <authorList>
            <person name="Cornillot E."/>
            <person name="Hadj-Kaddour K."/>
            <person name="Dassouli A."/>
            <person name="Noel B."/>
            <person name="Ranwez V."/>
            <person name="Vacherie B."/>
            <person name="Augagneur Y."/>
            <person name="Bres V."/>
            <person name="Duclos A."/>
            <person name="Randazzo S."/>
            <person name="Carcy B."/>
            <person name="Debierre-Grockiego F."/>
            <person name="Delbecq S."/>
            <person name="Moubri-Menage K."/>
            <person name="Shams-Eldin H."/>
            <person name="Usmani-Brown S."/>
            <person name="Bringaud F."/>
            <person name="Wincker P."/>
            <person name="Vivares C.P."/>
            <person name="Schwarz R.T."/>
            <person name="Schetters T.P."/>
            <person name="Krause P.J."/>
            <person name="Gorenflot A."/>
            <person name="Berry V."/>
            <person name="Barbe V."/>
            <person name="Ben Mamoun C."/>
        </authorList>
    </citation>
    <scope>NUCLEOTIDE SEQUENCE [LARGE SCALE GENOMIC DNA]</scope>
    <source>
        <strain evidence="2 3">RI</strain>
    </source>
</reference>